<evidence type="ECO:0000313" key="3">
    <source>
        <dbReference type="EMBL" id="TDT15208.1"/>
    </source>
</evidence>
<proteinExistence type="inferred from homology"/>
<dbReference type="Pfam" id="PF00437">
    <property type="entry name" value="T2SSE"/>
    <property type="match status" value="1"/>
</dbReference>
<reference evidence="3" key="1">
    <citation type="submission" date="2019-03" db="EMBL/GenBank/DDBJ databases">
        <title>Sequencing the genomes of 1000 actinobacteria strains.</title>
        <authorList>
            <person name="Klenk H.-P."/>
        </authorList>
    </citation>
    <scope>NUCLEOTIDE SEQUENCE [LARGE SCALE GENOMIC DNA]</scope>
    <source>
        <strain evidence="3">DSM 18936</strain>
    </source>
</reference>
<name>A0A4V3EIN9_9ACTN</name>
<dbReference type="PANTHER" id="PTHR30486">
    <property type="entry name" value="TWITCHING MOTILITY PROTEIN PILT"/>
    <property type="match status" value="1"/>
</dbReference>
<feature type="domain" description="Bacterial type II secretion system protein E" evidence="2">
    <location>
        <begin position="58"/>
        <end position="323"/>
    </location>
</feature>
<organism evidence="3 4">
    <name type="scientific">Ilumatobacter fluminis</name>
    <dbReference type="NCBI Taxonomy" id="467091"/>
    <lineage>
        <taxon>Bacteria</taxon>
        <taxon>Bacillati</taxon>
        <taxon>Actinomycetota</taxon>
        <taxon>Acidimicrobiia</taxon>
        <taxon>Acidimicrobiales</taxon>
        <taxon>Ilumatobacteraceae</taxon>
        <taxon>Ilumatobacter</taxon>
    </lineage>
</organism>
<comment type="similarity">
    <text evidence="1">Belongs to the GSP E family.</text>
</comment>
<dbReference type="GO" id="GO:0016887">
    <property type="term" value="F:ATP hydrolysis activity"/>
    <property type="evidence" value="ECO:0007669"/>
    <property type="project" value="InterPro"/>
</dbReference>
<evidence type="ECO:0000313" key="4">
    <source>
        <dbReference type="Proteomes" id="UP000294558"/>
    </source>
</evidence>
<gene>
    <name evidence="3" type="ORF">BDK89_0772</name>
</gene>
<dbReference type="PANTHER" id="PTHR30486:SF6">
    <property type="entry name" value="TYPE IV PILUS RETRACTATION ATPASE PILT"/>
    <property type="match status" value="1"/>
</dbReference>
<dbReference type="RefSeq" id="WP_133867680.1">
    <property type="nucleotide sequence ID" value="NZ_SOAU01000001.1"/>
</dbReference>
<dbReference type="OrthoDB" id="9810761at2"/>
<evidence type="ECO:0000256" key="1">
    <source>
        <dbReference type="ARBA" id="ARBA00006611"/>
    </source>
</evidence>
<dbReference type="Proteomes" id="UP000294558">
    <property type="component" value="Unassembled WGS sequence"/>
</dbReference>
<dbReference type="Gene3D" id="3.40.50.300">
    <property type="entry name" value="P-loop containing nucleotide triphosphate hydrolases"/>
    <property type="match status" value="1"/>
</dbReference>
<dbReference type="InterPro" id="IPR027417">
    <property type="entry name" value="P-loop_NTPase"/>
</dbReference>
<protein>
    <submittedName>
        <fullName evidence="3">Pilus assembly protein CpaF</fullName>
    </submittedName>
</protein>
<dbReference type="AlphaFoldDB" id="A0A4V3EIN9"/>
<dbReference type="InterPro" id="IPR050921">
    <property type="entry name" value="T4SS_GSP_E_ATPase"/>
</dbReference>
<sequence>MSALDDDILERVCVAAIEHEGDVRDVVRALAERMAPLADDRARTDLVDRAVARLDGLDVLETYLADPDVDEVIVHRGVEVWVERSGRLRRVDRLPTGSIDVIVQRAIAPLGRRLDRTEPIIDARLPDGSRLCAVIEPVAVDGSIVAIRRHRLRNVPAAAFAPPPVLDVIEQLIGRRSNVLVTGATSTGKTTLLAAMLRRCRRDERIVVVEDTAELAVPDRHVVRLETRRATADGLRAIGADELVRTALRLRPDRLVIGEFRGDEALAAIQALNTGHDGSFATCHANSAIDGLRRLEGLVLQAAPAWPMTAIRRQVSRTIDAVVHVERTAAGRSIAEVIEPIESDDEPAAHVIVDRTGVVGAPTRSRR</sequence>
<evidence type="ECO:0000259" key="2">
    <source>
        <dbReference type="Pfam" id="PF00437"/>
    </source>
</evidence>
<dbReference type="Gene3D" id="3.30.450.380">
    <property type="match status" value="1"/>
</dbReference>
<dbReference type="InterPro" id="IPR001482">
    <property type="entry name" value="T2SS/T4SS_dom"/>
</dbReference>
<dbReference type="EMBL" id="SOAU01000001">
    <property type="protein sequence ID" value="TDT15208.1"/>
    <property type="molecule type" value="Genomic_DNA"/>
</dbReference>
<dbReference type="CDD" id="cd01130">
    <property type="entry name" value="VirB11-like_ATPase"/>
    <property type="match status" value="1"/>
</dbReference>
<comment type="caution">
    <text evidence="3">The sequence shown here is derived from an EMBL/GenBank/DDBJ whole genome shotgun (WGS) entry which is preliminary data.</text>
</comment>
<keyword evidence="4" id="KW-1185">Reference proteome</keyword>
<dbReference type="SUPFAM" id="SSF52540">
    <property type="entry name" value="P-loop containing nucleoside triphosphate hydrolases"/>
    <property type="match status" value="1"/>
</dbReference>
<accession>A0A4V3EIN9</accession>